<keyword evidence="3" id="KW-0479">Metal-binding</keyword>
<proteinExistence type="inferred from homology"/>
<dbReference type="Pfam" id="PF00111">
    <property type="entry name" value="Fer2"/>
    <property type="match status" value="1"/>
</dbReference>
<dbReference type="GO" id="GO:0140647">
    <property type="term" value="P:P450-containing electron transport chain"/>
    <property type="evidence" value="ECO:0007669"/>
    <property type="project" value="InterPro"/>
</dbReference>
<dbReference type="InterPro" id="IPR012675">
    <property type="entry name" value="Beta-grasp_dom_sf"/>
</dbReference>
<dbReference type="OrthoDB" id="9799640at2"/>
<evidence type="ECO:0000313" key="9">
    <source>
        <dbReference type="Proteomes" id="UP000002724"/>
    </source>
</evidence>
<organism evidence="8 9">
    <name type="scientific">Pelodictyon phaeoclathratiforme (strain DSM 5477 / BU-1)</name>
    <dbReference type="NCBI Taxonomy" id="324925"/>
    <lineage>
        <taxon>Bacteria</taxon>
        <taxon>Pseudomonadati</taxon>
        <taxon>Chlorobiota</taxon>
        <taxon>Chlorobiia</taxon>
        <taxon>Chlorobiales</taxon>
        <taxon>Chlorobiaceae</taxon>
        <taxon>Chlorobium/Pelodictyon group</taxon>
        <taxon>Pelodictyon</taxon>
    </lineage>
</organism>
<dbReference type="STRING" id="324925.Ppha_2148"/>
<keyword evidence="5" id="KW-0411">Iron-sulfur</keyword>
<evidence type="ECO:0000256" key="3">
    <source>
        <dbReference type="ARBA" id="ARBA00022723"/>
    </source>
</evidence>
<reference evidence="8 9" key="1">
    <citation type="submission" date="2008-06" db="EMBL/GenBank/DDBJ databases">
        <title>Complete sequence of Pelodictyon phaeoclathratiforme BU-1.</title>
        <authorList>
            <consortium name="US DOE Joint Genome Institute"/>
            <person name="Lucas S."/>
            <person name="Copeland A."/>
            <person name="Lapidus A."/>
            <person name="Glavina del Rio T."/>
            <person name="Dalin E."/>
            <person name="Tice H."/>
            <person name="Bruce D."/>
            <person name="Goodwin L."/>
            <person name="Pitluck S."/>
            <person name="Schmutz J."/>
            <person name="Larimer F."/>
            <person name="Land M."/>
            <person name="Hauser L."/>
            <person name="Kyrpides N."/>
            <person name="Mikhailova N."/>
            <person name="Liu Z."/>
            <person name="Li T."/>
            <person name="Zhao F."/>
            <person name="Overmann J."/>
            <person name="Bryant D.A."/>
            <person name="Richardson P."/>
        </authorList>
    </citation>
    <scope>NUCLEOTIDE SEQUENCE [LARGE SCALE GENOMIC DNA]</scope>
    <source>
        <strain evidence="9">DSM 5477 / BU-1</strain>
    </source>
</reference>
<dbReference type="eggNOG" id="COG0633">
    <property type="taxonomic scope" value="Bacteria"/>
</dbReference>
<keyword evidence="9" id="KW-1185">Reference proteome</keyword>
<evidence type="ECO:0000256" key="6">
    <source>
        <dbReference type="ARBA" id="ARBA00034078"/>
    </source>
</evidence>
<dbReference type="Proteomes" id="UP000002724">
    <property type="component" value="Chromosome"/>
</dbReference>
<comment type="similarity">
    <text evidence="1">Belongs to the adrenodoxin/putidaredoxin family.</text>
</comment>
<name>B4SD92_PELPB</name>
<feature type="domain" description="2Fe-2S ferredoxin-type" evidence="7">
    <location>
        <begin position="1"/>
        <end position="93"/>
    </location>
</feature>
<evidence type="ECO:0000259" key="7">
    <source>
        <dbReference type="PROSITE" id="PS51085"/>
    </source>
</evidence>
<dbReference type="GO" id="GO:0051537">
    <property type="term" value="F:2 iron, 2 sulfur cluster binding"/>
    <property type="evidence" value="ECO:0007669"/>
    <property type="project" value="UniProtKB-KW"/>
</dbReference>
<evidence type="ECO:0000256" key="2">
    <source>
        <dbReference type="ARBA" id="ARBA00022714"/>
    </source>
</evidence>
<keyword evidence="2" id="KW-0001">2Fe-2S</keyword>
<dbReference type="KEGG" id="pph:Ppha_2148"/>
<dbReference type="EMBL" id="CP001110">
    <property type="protein sequence ID" value="ACF44351.1"/>
    <property type="molecule type" value="Genomic_DNA"/>
</dbReference>
<gene>
    <name evidence="8" type="ordered locus">Ppha_2148</name>
</gene>
<dbReference type="PANTHER" id="PTHR23426">
    <property type="entry name" value="FERREDOXIN/ADRENODOXIN"/>
    <property type="match status" value="1"/>
</dbReference>
<dbReference type="GO" id="GO:0009055">
    <property type="term" value="F:electron transfer activity"/>
    <property type="evidence" value="ECO:0007669"/>
    <property type="project" value="TreeGrafter"/>
</dbReference>
<dbReference type="AlphaFoldDB" id="B4SD92"/>
<dbReference type="InterPro" id="IPR001041">
    <property type="entry name" value="2Fe-2S_ferredoxin-type"/>
</dbReference>
<dbReference type="InterPro" id="IPR036010">
    <property type="entry name" value="2Fe-2S_ferredoxin-like_sf"/>
</dbReference>
<dbReference type="GO" id="GO:0046872">
    <property type="term" value="F:metal ion binding"/>
    <property type="evidence" value="ECO:0007669"/>
    <property type="project" value="UniProtKB-KW"/>
</dbReference>
<evidence type="ECO:0000256" key="4">
    <source>
        <dbReference type="ARBA" id="ARBA00023004"/>
    </source>
</evidence>
<dbReference type="SUPFAM" id="SSF54292">
    <property type="entry name" value="2Fe-2S ferredoxin-like"/>
    <property type="match status" value="1"/>
</dbReference>
<dbReference type="Gene3D" id="3.10.20.30">
    <property type="match status" value="1"/>
</dbReference>
<sequence length="205" mass="22514">MHITINNQQYEANEGDRLLDIARTNHAHIGYFCGGNGICQTCYVRVLEGSELLSPLSEEEKALLSDALLSEGTRMGCMAKVEKPGTIRIISAVEEVKQMVETNPLQLAGYAAKMGREALVKFPETMQLQSKREFDLWQLFSDIVGGIGNAFQLFFQAFTAPLSCDSQHEEGCCVRPFAEKSTASEPSCSSNKGKITTMTRAHIAA</sequence>
<comment type="cofactor">
    <cofactor evidence="6">
        <name>[2Fe-2S] cluster</name>
        <dbReference type="ChEBI" id="CHEBI:190135"/>
    </cofactor>
</comment>
<evidence type="ECO:0000256" key="1">
    <source>
        <dbReference type="ARBA" id="ARBA00010914"/>
    </source>
</evidence>
<dbReference type="HOGENOM" id="CLU_087598_0_0_10"/>
<dbReference type="PANTHER" id="PTHR23426:SF65">
    <property type="entry name" value="FERREDOXIN-2, MITOCHONDRIAL"/>
    <property type="match status" value="1"/>
</dbReference>
<evidence type="ECO:0000313" key="8">
    <source>
        <dbReference type="EMBL" id="ACF44351.1"/>
    </source>
</evidence>
<protein>
    <submittedName>
        <fullName evidence="8">Ferredoxin</fullName>
    </submittedName>
</protein>
<dbReference type="RefSeq" id="WP_012508828.1">
    <property type="nucleotide sequence ID" value="NC_011060.1"/>
</dbReference>
<evidence type="ECO:0000256" key="5">
    <source>
        <dbReference type="ARBA" id="ARBA00023014"/>
    </source>
</evidence>
<dbReference type="InterPro" id="IPR001055">
    <property type="entry name" value="Adrenodoxin-like"/>
</dbReference>
<dbReference type="CDD" id="cd00207">
    <property type="entry name" value="fer2"/>
    <property type="match status" value="1"/>
</dbReference>
<keyword evidence="4" id="KW-0408">Iron</keyword>
<accession>B4SD92</accession>
<dbReference type="PROSITE" id="PS51085">
    <property type="entry name" value="2FE2S_FER_2"/>
    <property type="match status" value="1"/>
</dbReference>